<accession>A0A0P8YEU4</accession>
<reference evidence="2 3" key="1">
    <citation type="journal article" date="2007" name="Nature">
        <title>Evolution of genes and genomes on the Drosophila phylogeny.</title>
        <authorList>
            <consortium name="Drosophila 12 Genomes Consortium"/>
            <person name="Clark A.G."/>
            <person name="Eisen M.B."/>
            <person name="Smith D.R."/>
            <person name="Bergman C.M."/>
            <person name="Oliver B."/>
            <person name="Markow T.A."/>
            <person name="Kaufman T.C."/>
            <person name="Kellis M."/>
            <person name="Gelbart W."/>
            <person name="Iyer V.N."/>
            <person name="Pollard D.A."/>
            <person name="Sackton T.B."/>
            <person name="Larracuente A.M."/>
            <person name="Singh N.D."/>
            <person name="Abad J.P."/>
            <person name="Abt D.N."/>
            <person name="Adryan B."/>
            <person name="Aguade M."/>
            <person name="Akashi H."/>
            <person name="Anderson W.W."/>
            <person name="Aquadro C.F."/>
            <person name="Ardell D.H."/>
            <person name="Arguello R."/>
            <person name="Artieri C.G."/>
            <person name="Barbash D.A."/>
            <person name="Barker D."/>
            <person name="Barsanti P."/>
            <person name="Batterham P."/>
            <person name="Batzoglou S."/>
            <person name="Begun D."/>
            <person name="Bhutkar A."/>
            <person name="Blanco E."/>
            <person name="Bosak S.A."/>
            <person name="Bradley R.K."/>
            <person name="Brand A.D."/>
            <person name="Brent M.R."/>
            <person name="Brooks A.N."/>
            <person name="Brown R.H."/>
            <person name="Butlin R.K."/>
            <person name="Caggese C."/>
            <person name="Calvi B.R."/>
            <person name="Bernardo de Carvalho A."/>
            <person name="Caspi A."/>
            <person name="Castrezana S."/>
            <person name="Celniker S.E."/>
            <person name="Chang J.L."/>
            <person name="Chapple C."/>
            <person name="Chatterji S."/>
            <person name="Chinwalla A."/>
            <person name="Civetta A."/>
            <person name="Clifton S.W."/>
            <person name="Comeron J.M."/>
            <person name="Costello J.C."/>
            <person name="Coyne J.A."/>
            <person name="Daub J."/>
            <person name="David R.G."/>
            <person name="Delcher A.L."/>
            <person name="Delehaunty K."/>
            <person name="Do C.B."/>
            <person name="Ebling H."/>
            <person name="Edwards K."/>
            <person name="Eickbush T."/>
            <person name="Evans J.D."/>
            <person name="Filipski A."/>
            <person name="Findeiss S."/>
            <person name="Freyhult E."/>
            <person name="Fulton L."/>
            <person name="Fulton R."/>
            <person name="Garcia A.C."/>
            <person name="Gardiner A."/>
            <person name="Garfield D.A."/>
            <person name="Garvin B.E."/>
            <person name="Gibson G."/>
            <person name="Gilbert D."/>
            <person name="Gnerre S."/>
            <person name="Godfrey J."/>
            <person name="Good R."/>
            <person name="Gotea V."/>
            <person name="Gravely B."/>
            <person name="Greenberg A.J."/>
            <person name="Griffiths-Jones S."/>
            <person name="Gross S."/>
            <person name="Guigo R."/>
            <person name="Gustafson E.A."/>
            <person name="Haerty W."/>
            <person name="Hahn M.W."/>
            <person name="Halligan D.L."/>
            <person name="Halpern A.L."/>
            <person name="Halter G.M."/>
            <person name="Han M.V."/>
            <person name="Heger A."/>
            <person name="Hillier L."/>
            <person name="Hinrichs A.S."/>
            <person name="Holmes I."/>
            <person name="Hoskins R.A."/>
            <person name="Hubisz M.J."/>
            <person name="Hultmark D."/>
            <person name="Huntley M.A."/>
            <person name="Jaffe D.B."/>
            <person name="Jagadeeshan S."/>
            <person name="Jeck W.R."/>
            <person name="Johnson J."/>
            <person name="Jones C.D."/>
            <person name="Jordan W.C."/>
            <person name="Karpen G.H."/>
            <person name="Kataoka E."/>
            <person name="Keightley P.D."/>
            <person name="Kheradpour P."/>
            <person name="Kirkness E.F."/>
            <person name="Koerich L.B."/>
            <person name="Kristiansen K."/>
            <person name="Kudrna D."/>
            <person name="Kulathinal R.J."/>
            <person name="Kumar S."/>
            <person name="Kwok R."/>
            <person name="Lander E."/>
            <person name="Langley C.H."/>
            <person name="Lapoint R."/>
            <person name="Lazzaro B.P."/>
            <person name="Lee S.J."/>
            <person name="Levesque L."/>
            <person name="Li R."/>
            <person name="Lin C.F."/>
            <person name="Lin M.F."/>
            <person name="Lindblad-Toh K."/>
            <person name="Llopart A."/>
            <person name="Long M."/>
            <person name="Low L."/>
            <person name="Lozovsky E."/>
            <person name="Lu J."/>
            <person name="Luo M."/>
            <person name="Machado C.A."/>
            <person name="Makalowski W."/>
            <person name="Marzo M."/>
            <person name="Matsuda M."/>
            <person name="Matzkin L."/>
            <person name="McAllister B."/>
            <person name="McBride C.S."/>
            <person name="McKernan B."/>
            <person name="McKernan K."/>
            <person name="Mendez-Lago M."/>
            <person name="Minx P."/>
            <person name="Mollenhauer M.U."/>
            <person name="Montooth K."/>
            <person name="Mount S.M."/>
            <person name="Mu X."/>
            <person name="Myers E."/>
            <person name="Negre B."/>
            <person name="Newfeld S."/>
            <person name="Nielsen R."/>
            <person name="Noor M.A."/>
            <person name="O'Grady P."/>
            <person name="Pachter L."/>
            <person name="Papaceit M."/>
            <person name="Parisi M.J."/>
            <person name="Parisi M."/>
            <person name="Parts L."/>
            <person name="Pedersen J.S."/>
            <person name="Pesole G."/>
            <person name="Phillippy A.M."/>
            <person name="Ponting C.P."/>
            <person name="Pop M."/>
            <person name="Porcelli D."/>
            <person name="Powell J.R."/>
            <person name="Prohaska S."/>
            <person name="Pruitt K."/>
            <person name="Puig M."/>
            <person name="Quesneville H."/>
            <person name="Ram K.R."/>
            <person name="Rand D."/>
            <person name="Rasmussen M.D."/>
            <person name="Reed L.K."/>
            <person name="Reenan R."/>
            <person name="Reily A."/>
            <person name="Remington K.A."/>
            <person name="Rieger T.T."/>
            <person name="Ritchie M.G."/>
            <person name="Robin C."/>
            <person name="Rogers Y.H."/>
            <person name="Rohde C."/>
            <person name="Rozas J."/>
            <person name="Rubenfield M.J."/>
            <person name="Ruiz A."/>
            <person name="Russo S."/>
            <person name="Salzberg S.L."/>
            <person name="Sanchez-Gracia A."/>
            <person name="Saranga D.J."/>
            <person name="Sato H."/>
            <person name="Schaeffer S.W."/>
            <person name="Schatz M.C."/>
            <person name="Schlenke T."/>
            <person name="Schwartz R."/>
            <person name="Segarra C."/>
            <person name="Singh R.S."/>
            <person name="Sirot L."/>
            <person name="Sirota M."/>
            <person name="Sisneros N.B."/>
            <person name="Smith C.D."/>
            <person name="Smith T.F."/>
            <person name="Spieth J."/>
            <person name="Stage D.E."/>
            <person name="Stark A."/>
            <person name="Stephan W."/>
            <person name="Strausberg R.L."/>
            <person name="Strempel S."/>
            <person name="Sturgill D."/>
            <person name="Sutton G."/>
            <person name="Sutton G.G."/>
            <person name="Tao W."/>
            <person name="Teichmann S."/>
            <person name="Tobari Y.N."/>
            <person name="Tomimura Y."/>
            <person name="Tsolas J.M."/>
            <person name="Valente V.L."/>
            <person name="Venter E."/>
            <person name="Venter J.C."/>
            <person name="Vicario S."/>
            <person name="Vieira F.G."/>
            <person name="Vilella A.J."/>
            <person name="Villasante A."/>
            <person name="Walenz B."/>
            <person name="Wang J."/>
            <person name="Wasserman M."/>
            <person name="Watts T."/>
            <person name="Wilson D."/>
            <person name="Wilson R.K."/>
            <person name="Wing R.A."/>
            <person name="Wolfner M.F."/>
            <person name="Wong A."/>
            <person name="Wong G.K."/>
            <person name="Wu C.I."/>
            <person name="Wu G."/>
            <person name="Yamamoto D."/>
            <person name="Yang H.P."/>
            <person name="Yang S.P."/>
            <person name="Yorke J.A."/>
            <person name="Yoshida K."/>
            <person name="Zdobnov E."/>
            <person name="Zhang P."/>
            <person name="Zhang Y."/>
            <person name="Zimin A.V."/>
            <person name="Baldwin J."/>
            <person name="Abdouelleil A."/>
            <person name="Abdulkadir J."/>
            <person name="Abebe A."/>
            <person name="Abera B."/>
            <person name="Abreu J."/>
            <person name="Acer S.C."/>
            <person name="Aftuck L."/>
            <person name="Alexander A."/>
            <person name="An P."/>
            <person name="Anderson E."/>
            <person name="Anderson S."/>
            <person name="Arachi H."/>
            <person name="Azer M."/>
            <person name="Bachantsang P."/>
            <person name="Barry A."/>
            <person name="Bayul T."/>
            <person name="Berlin A."/>
            <person name="Bessette D."/>
            <person name="Bloom T."/>
            <person name="Blye J."/>
            <person name="Boguslavskiy L."/>
            <person name="Bonnet C."/>
            <person name="Boukhgalter B."/>
            <person name="Bourzgui I."/>
            <person name="Brown A."/>
            <person name="Cahill P."/>
            <person name="Channer S."/>
            <person name="Cheshatsang Y."/>
            <person name="Chuda L."/>
            <person name="Citroen M."/>
            <person name="Collymore A."/>
            <person name="Cooke P."/>
            <person name="Costello M."/>
            <person name="D'Aco K."/>
            <person name="Daza R."/>
            <person name="De Haan G."/>
            <person name="DeGray S."/>
            <person name="DeMaso C."/>
            <person name="Dhargay N."/>
            <person name="Dooley K."/>
            <person name="Dooley E."/>
            <person name="Doricent M."/>
            <person name="Dorje P."/>
            <person name="Dorjee K."/>
            <person name="Dupes A."/>
            <person name="Elong R."/>
            <person name="Falk J."/>
            <person name="Farina A."/>
            <person name="Faro S."/>
            <person name="Ferguson D."/>
            <person name="Fisher S."/>
            <person name="Foley C.D."/>
            <person name="Franke A."/>
            <person name="Friedrich D."/>
            <person name="Gadbois L."/>
            <person name="Gearin G."/>
            <person name="Gearin C.R."/>
            <person name="Giannoukos G."/>
            <person name="Goode T."/>
            <person name="Graham J."/>
            <person name="Grandbois E."/>
            <person name="Grewal S."/>
            <person name="Gyaltsen K."/>
            <person name="Hafez N."/>
            <person name="Hagos B."/>
            <person name="Hall J."/>
            <person name="Henson C."/>
            <person name="Hollinger A."/>
            <person name="Honan T."/>
            <person name="Huard M.D."/>
            <person name="Hughes L."/>
            <person name="Hurhula B."/>
            <person name="Husby M.E."/>
            <person name="Kamat A."/>
            <person name="Kanga B."/>
            <person name="Kashin S."/>
            <person name="Khazanovich D."/>
            <person name="Kisner P."/>
            <person name="Lance K."/>
            <person name="Lara M."/>
            <person name="Lee W."/>
            <person name="Lennon N."/>
            <person name="Letendre F."/>
            <person name="LeVine R."/>
            <person name="Lipovsky A."/>
            <person name="Liu X."/>
            <person name="Liu J."/>
            <person name="Liu S."/>
            <person name="Lokyitsang T."/>
            <person name="Lokyitsang Y."/>
            <person name="Lubonja R."/>
            <person name="Lui A."/>
            <person name="MacDonald P."/>
            <person name="Magnisalis V."/>
            <person name="Maru K."/>
            <person name="Matthews C."/>
            <person name="McCusker W."/>
            <person name="McDonough S."/>
            <person name="Mehta T."/>
            <person name="Meldrim J."/>
            <person name="Meneus L."/>
            <person name="Mihai O."/>
            <person name="Mihalev A."/>
            <person name="Mihova T."/>
            <person name="Mittelman R."/>
            <person name="Mlenga V."/>
            <person name="Montmayeur A."/>
            <person name="Mulrain L."/>
            <person name="Navidi A."/>
            <person name="Naylor J."/>
            <person name="Negash T."/>
            <person name="Nguyen T."/>
            <person name="Nguyen N."/>
            <person name="Nicol R."/>
            <person name="Norbu C."/>
            <person name="Norbu N."/>
            <person name="Novod N."/>
            <person name="O'Neill B."/>
            <person name="Osman S."/>
            <person name="Markiewicz E."/>
            <person name="Oyono O.L."/>
            <person name="Patti C."/>
            <person name="Phunkhang P."/>
            <person name="Pierre F."/>
            <person name="Priest M."/>
            <person name="Raghuraman S."/>
            <person name="Rege F."/>
            <person name="Reyes R."/>
            <person name="Rise C."/>
            <person name="Rogov P."/>
            <person name="Ross K."/>
            <person name="Ryan E."/>
            <person name="Settipalli S."/>
            <person name="Shea T."/>
            <person name="Sherpa N."/>
            <person name="Shi L."/>
            <person name="Shih D."/>
            <person name="Sparrow T."/>
            <person name="Spaulding J."/>
            <person name="Stalker J."/>
            <person name="Stange-Thomann N."/>
            <person name="Stavropoulos S."/>
            <person name="Stone C."/>
            <person name="Strader C."/>
            <person name="Tesfaye S."/>
            <person name="Thomson T."/>
            <person name="Thoulutsang Y."/>
            <person name="Thoulutsang D."/>
            <person name="Topham K."/>
            <person name="Topping I."/>
            <person name="Tsamla T."/>
            <person name="Vassiliev H."/>
            <person name="Vo A."/>
            <person name="Wangchuk T."/>
            <person name="Wangdi T."/>
            <person name="Weiand M."/>
            <person name="Wilkinson J."/>
            <person name="Wilson A."/>
            <person name="Yadav S."/>
            <person name="Young G."/>
            <person name="Yu Q."/>
            <person name="Zembek L."/>
            <person name="Zhong D."/>
            <person name="Zimmer A."/>
            <person name="Zwirko Z."/>
            <person name="Jaffe D.B."/>
            <person name="Alvarez P."/>
            <person name="Brockman W."/>
            <person name="Butler J."/>
            <person name="Chin C."/>
            <person name="Gnerre S."/>
            <person name="Grabherr M."/>
            <person name="Kleber M."/>
            <person name="Mauceli E."/>
            <person name="MacCallum I."/>
        </authorList>
    </citation>
    <scope>NUCLEOTIDE SEQUENCE [LARGE SCALE GENOMIC DNA]</scope>
    <source>
        <strain evidence="3">Tucson 14024-0371.13</strain>
    </source>
</reference>
<evidence type="ECO:0000256" key="1">
    <source>
        <dbReference type="SAM" id="MobiDB-lite"/>
    </source>
</evidence>
<organism evidence="2 3">
    <name type="scientific">Drosophila ananassae</name>
    <name type="common">Fruit fly</name>
    <dbReference type="NCBI Taxonomy" id="7217"/>
    <lineage>
        <taxon>Eukaryota</taxon>
        <taxon>Metazoa</taxon>
        <taxon>Ecdysozoa</taxon>
        <taxon>Arthropoda</taxon>
        <taxon>Hexapoda</taxon>
        <taxon>Insecta</taxon>
        <taxon>Pterygota</taxon>
        <taxon>Neoptera</taxon>
        <taxon>Endopterygota</taxon>
        <taxon>Diptera</taxon>
        <taxon>Brachycera</taxon>
        <taxon>Muscomorpha</taxon>
        <taxon>Ephydroidea</taxon>
        <taxon>Drosophilidae</taxon>
        <taxon>Drosophila</taxon>
        <taxon>Sophophora</taxon>
    </lineage>
</organism>
<name>A0A0P8YEU4_DROAN</name>
<dbReference type="EMBL" id="CH902630">
    <property type="protein sequence ID" value="KPU77446.1"/>
    <property type="molecule type" value="Genomic_DNA"/>
</dbReference>
<proteinExistence type="predicted"/>
<protein>
    <submittedName>
        <fullName evidence="2">Uncharacterized protein</fullName>
    </submittedName>
</protein>
<dbReference type="InParanoid" id="A0A0P8YEU4"/>
<sequence>MHTQSENASRRAHKVRAQGVGRLADGSAASDKTGKGGDADGDGDGDGGMAKPFRGNESVEVGPPSNFVERPFKAITPYGGPSAIQVS</sequence>
<keyword evidence="3" id="KW-1185">Reference proteome</keyword>
<dbReference type="Proteomes" id="UP000007801">
    <property type="component" value="Unassembled WGS sequence"/>
</dbReference>
<evidence type="ECO:0000313" key="3">
    <source>
        <dbReference type="Proteomes" id="UP000007801"/>
    </source>
</evidence>
<evidence type="ECO:0000313" key="2">
    <source>
        <dbReference type="EMBL" id="KPU77446.1"/>
    </source>
</evidence>
<feature type="region of interest" description="Disordered" evidence="1">
    <location>
        <begin position="1"/>
        <end position="87"/>
    </location>
</feature>
<dbReference type="AlphaFoldDB" id="A0A0P8YEU4"/>
<gene>
    <name evidence="2" type="primary">Dana\GF27691</name>
    <name evidence="2" type="ORF">GF27691</name>
</gene>